<accession>A0ABT9USA5</accession>
<evidence type="ECO:0000313" key="6">
    <source>
        <dbReference type="EMBL" id="MDQ0149197.1"/>
    </source>
</evidence>
<evidence type="ECO:0000259" key="5">
    <source>
        <dbReference type="PROSITE" id="PS50893"/>
    </source>
</evidence>
<dbReference type="SMART" id="SM00382">
    <property type="entry name" value="AAA"/>
    <property type="match status" value="1"/>
</dbReference>
<evidence type="ECO:0000256" key="4">
    <source>
        <dbReference type="ARBA" id="ARBA00022840"/>
    </source>
</evidence>
<dbReference type="InterPro" id="IPR027417">
    <property type="entry name" value="P-loop_NTPase"/>
</dbReference>
<proteinExistence type="inferred from homology"/>
<dbReference type="InterPro" id="IPR003439">
    <property type="entry name" value="ABC_transporter-like_ATP-bd"/>
</dbReference>
<comment type="similarity">
    <text evidence="1">Belongs to the ABC transporter superfamily.</text>
</comment>
<dbReference type="Proteomes" id="UP001228504">
    <property type="component" value="Unassembled WGS sequence"/>
</dbReference>
<dbReference type="Gene3D" id="3.40.50.300">
    <property type="entry name" value="P-loop containing nucleotide triphosphate hydrolases"/>
    <property type="match status" value="1"/>
</dbReference>
<sequence length="310" mass="35689">MLEFINLTKKYEDKIIVNNLNLKVGEGTVLGFLGPNGAGKTTTIKMCCGLVNPTSGDIKIFGDSILNSRKKYIKNVGAVLEGNRNIYWRLTPIENMEYFASIRGIYDKNLKNKMEYYLELFNLKEKRNCECGKLSRGMQQKVAICCSLISNSKILFLDEPTLGLDVEFVLAMEEIIKEISSKDKIIFITSHDLHFINNLCERIVIINKGNLVWDDSIKNFNKHFNTVKYNIKVDKFNEDLEKKLNYLSLINSYKEDDNKVLQFEIDNDNSIVNILNNLRENKINILGVTKEERSVEDLFMEIINTNKKGD</sequence>
<evidence type="ECO:0000313" key="7">
    <source>
        <dbReference type="Proteomes" id="UP001228504"/>
    </source>
</evidence>
<dbReference type="Pfam" id="PF00005">
    <property type="entry name" value="ABC_tran"/>
    <property type="match status" value="1"/>
</dbReference>
<dbReference type="PANTHER" id="PTHR42711">
    <property type="entry name" value="ABC TRANSPORTER ATP-BINDING PROTEIN"/>
    <property type="match status" value="1"/>
</dbReference>
<dbReference type="CDD" id="cd03230">
    <property type="entry name" value="ABC_DR_subfamily_A"/>
    <property type="match status" value="1"/>
</dbReference>
<feature type="domain" description="ABC transporter" evidence="5">
    <location>
        <begin position="2"/>
        <end position="233"/>
    </location>
</feature>
<keyword evidence="3" id="KW-0547">Nucleotide-binding</keyword>
<dbReference type="EMBL" id="JAUSUF010000002">
    <property type="protein sequence ID" value="MDQ0149197.1"/>
    <property type="molecule type" value="Genomic_DNA"/>
</dbReference>
<name>A0ABT9USA5_9FIRM</name>
<evidence type="ECO:0000256" key="3">
    <source>
        <dbReference type="ARBA" id="ARBA00022741"/>
    </source>
</evidence>
<dbReference type="PROSITE" id="PS50893">
    <property type="entry name" value="ABC_TRANSPORTER_2"/>
    <property type="match status" value="1"/>
</dbReference>
<dbReference type="GO" id="GO:0005524">
    <property type="term" value="F:ATP binding"/>
    <property type="evidence" value="ECO:0007669"/>
    <property type="project" value="UniProtKB-KW"/>
</dbReference>
<dbReference type="SUPFAM" id="SSF52540">
    <property type="entry name" value="P-loop containing nucleoside triphosphate hydrolases"/>
    <property type="match status" value="1"/>
</dbReference>
<dbReference type="PANTHER" id="PTHR42711:SF5">
    <property type="entry name" value="ABC TRANSPORTER ATP-BINDING PROTEIN NATA"/>
    <property type="match status" value="1"/>
</dbReference>
<reference evidence="6 7" key="1">
    <citation type="submission" date="2023-07" db="EMBL/GenBank/DDBJ databases">
        <title>Genomic Encyclopedia of Type Strains, Phase IV (KMG-IV): sequencing the most valuable type-strain genomes for metagenomic binning, comparative biology and taxonomic classification.</title>
        <authorList>
            <person name="Goeker M."/>
        </authorList>
    </citation>
    <scope>NUCLEOTIDE SEQUENCE [LARGE SCALE GENOMIC DNA]</scope>
    <source>
        <strain evidence="6 7">DSM 20694</strain>
    </source>
</reference>
<protein>
    <submittedName>
        <fullName evidence="6">ABC-2 type transport system ATP-binding protein</fullName>
    </submittedName>
</protein>
<keyword evidence="7" id="KW-1185">Reference proteome</keyword>
<dbReference type="InterPro" id="IPR003593">
    <property type="entry name" value="AAA+_ATPase"/>
</dbReference>
<evidence type="ECO:0000256" key="1">
    <source>
        <dbReference type="ARBA" id="ARBA00005417"/>
    </source>
</evidence>
<evidence type="ECO:0000256" key="2">
    <source>
        <dbReference type="ARBA" id="ARBA00022448"/>
    </source>
</evidence>
<gene>
    <name evidence="6" type="ORF">J2S18_001127</name>
</gene>
<keyword evidence="4 6" id="KW-0067">ATP-binding</keyword>
<comment type="caution">
    <text evidence="6">The sequence shown here is derived from an EMBL/GenBank/DDBJ whole genome shotgun (WGS) entry which is preliminary data.</text>
</comment>
<organism evidence="6 7">
    <name type="scientific">Eubacterium multiforme</name>
    <dbReference type="NCBI Taxonomy" id="83339"/>
    <lineage>
        <taxon>Bacteria</taxon>
        <taxon>Bacillati</taxon>
        <taxon>Bacillota</taxon>
        <taxon>Clostridia</taxon>
        <taxon>Eubacteriales</taxon>
        <taxon>Eubacteriaceae</taxon>
        <taxon>Eubacterium</taxon>
    </lineage>
</organism>
<dbReference type="InterPro" id="IPR050763">
    <property type="entry name" value="ABC_transporter_ATP-binding"/>
</dbReference>
<keyword evidence="2" id="KW-0813">Transport</keyword>
<dbReference type="RefSeq" id="WP_307484316.1">
    <property type="nucleotide sequence ID" value="NZ_JAUSUF010000002.1"/>
</dbReference>